<dbReference type="AlphaFoldDB" id="A0A1G4EDF7"/>
<dbReference type="VEuPathDB" id="PlasmoDB:PVPAM_010011100"/>
<accession>A0A1G4EDF7</accession>
<dbReference type="EMBL" id="FLYH01000296">
    <property type="protein sequence ID" value="SCA83671.1"/>
    <property type="molecule type" value="Genomic_DNA"/>
</dbReference>
<dbReference type="Pfam" id="PF05795">
    <property type="entry name" value="Plasmodium_Vir"/>
    <property type="match status" value="1"/>
</dbReference>
<organism evidence="2 3">
    <name type="scientific">Plasmodium vivax</name>
    <name type="common">malaria parasite P. vivax</name>
    <dbReference type="NCBI Taxonomy" id="5855"/>
    <lineage>
        <taxon>Eukaryota</taxon>
        <taxon>Sar</taxon>
        <taxon>Alveolata</taxon>
        <taxon>Apicomplexa</taxon>
        <taxon>Aconoidasida</taxon>
        <taxon>Haemosporida</taxon>
        <taxon>Plasmodiidae</taxon>
        <taxon>Plasmodium</taxon>
        <taxon>Plasmodium (Plasmodium)</taxon>
    </lineage>
</organism>
<name>A0A1G4EDF7_PLAVI</name>
<keyword evidence="1" id="KW-0472">Membrane</keyword>
<dbReference type="Proteomes" id="UP000196402">
    <property type="component" value="Unassembled WGS sequence"/>
</dbReference>
<sequence>MCSSRGSNEESYEFFDKIEDYIQKAKSAESTDASSTAENECDSFMETSQTYFKNKITAKRICNEFVKLYVSLTDLRNYTNDDINYVKCSEFLNYWVNFKLSKSMKNEDYTVRHVYNAIETHIMYSDVYDKYINFICDINKDELHKMNILYNLYEKYTDIDVILDNSTNKDKELLLLLSLSTACCQDYLEANYMCNGVNDDNSNHSQFCLQLEKFKTKYERLYDRVDGKGSKYISNFKRLTQCDNNVISTALIGTTVGLVPLLMGLYKFTPLGQLFNPNKRKFTQKYKSNDDQMGNIMLMDQESERISSQQGTYNIKYHSV</sequence>
<gene>
    <name evidence="2" type="ORF">PVT01_000085600</name>
</gene>
<evidence type="ECO:0000313" key="2">
    <source>
        <dbReference type="EMBL" id="SCA83671.1"/>
    </source>
</evidence>
<keyword evidence="1" id="KW-0812">Transmembrane</keyword>
<feature type="transmembrane region" description="Helical" evidence="1">
    <location>
        <begin position="246"/>
        <end position="266"/>
    </location>
</feature>
<dbReference type="VEuPathDB" id="PlasmoDB:PVW1_100008000"/>
<protein>
    <submittedName>
        <fullName evidence="2">VIR protein</fullName>
    </submittedName>
</protein>
<proteinExistence type="predicted"/>
<keyword evidence="1" id="KW-1133">Transmembrane helix</keyword>
<evidence type="ECO:0000313" key="3">
    <source>
        <dbReference type="Proteomes" id="UP000196402"/>
    </source>
</evidence>
<dbReference type="VEuPathDB" id="PlasmoDB:PVP01_0007180"/>
<evidence type="ECO:0000256" key="1">
    <source>
        <dbReference type="SAM" id="Phobius"/>
    </source>
</evidence>
<dbReference type="InterPro" id="IPR008780">
    <property type="entry name" value="Plasmodium_Vir"/>
</dbReference>
<reference evidence="2 3" key="1">
    <citation type="submission" date="2016-07" db="EMBL/GenBank/DDBJ databases">
        <authorList>
            <consortium name="Pathogen Informatics"/>
        </authorList>
    </citation>
    <scope>NUCLEOTIDE SEQUENCE [LARGE SCALE GENOMIC DNA]</scope>
</reference>